<dbReference type="EMBL" id="VFPA01000002">
    <property type="protein sequence ID" value="TQM12060.1"/>
    <property type="molecule type" value="Genomic_DNA"/>
</dbReference>
<evidence type="ECO:0008006" key="5">
    <source>
        <dbReference type="Google" id="ProtNLM"/>
    </source>
</evidence>
<feature type="compositionally biased region" description="Low complexity" evidence="1">
    <location>
        <begin position="95"/>
        <end position="107"/>
    </location>
</feature>
<feature type="region of interest" description="Disordered" evidence="1">
    <location>
        <begin position="95"/>
        <end position="123"/>
    </location>
</feature>
<dbReference type="RefSeq" id="WP_142056451.1">
    <property type="nucleotide sequence ID" value="NZ_VFPA01000002.1"/>
</dbReference>
<feature type="region of interest" description="Disordered" evidence="1">
    <location>
        <begin position="299"/>
        <end position="330"/>
    </location>
</feature>
<keyword evidence="2" id="KW-0812">Transmembrane</keyword>
<evidence type="ECO:0000256" key="1">
    <source>
        <dbReference type="SAM" id="MobiDB-lite"/>
    </source>
</evidence>
<keyword evidence="4" id="KW-1185">Reference proteome</keyword>
<organism evidence="3 4">
    <name type="scientific">Pseudonocardia kunmingensis</name>
    <dbReference type="NCBI Taxonomy" id="630975"/>
    <lineage>
        <taxon>Bacteria</taxon>
        <taxon>Bacillati</taxon>
        <taxon>Actinomycetota</taxon>
        <taxon>Actinomycetes</taxon>
        <taxon>Pseudonocardiales</taxon>
        <taxon>Pseudonocardiaceae</taxon>
        <taxon>Pseudonocardia</taxon>
    </lineage>
</organism>
<name>A0A543DRU7_9PSEU</name>
<comment type="caution">
    <text evidence="3">The sequence shown here is derived from an EMBL/GenBank/DDBJ whole genome shotgun (WGS) entry which is preliminary data.</text>
</comment>
<evidence type="ECO:0000256" key="2">
    <source>
        <dbReference type="SAM" id="Phobius"/>
    </source>
</evidence>
<evidence type="ECO:0000313" key="3">
    <source>
        <dbReference type="EMBL" id="TQM12060.1"/>
    </source>
</evidence>
<proteinExistence type="predicted"/>
<accession>A0A543DRU7</accession>
<feature type="transmembrane region" description="Helical" evidence="2">
    <location>
        <begin position="71"/>
        <end position="94"/>
    </location>
</feature>
<feature type="compositionally biased region" description="Pro residues" evidence="1">
    <location>
        <begin position="108"/>
        <end position="117"/>
    </location>
</feature>
<dbReference type="AlphaFoldDB" id="A0A543DRU7"/>
<keyword evidence="2" id="KW-1133">Transmembrane helix</keyword>
<sequence>MPDRQRIWSENELDAALAGFRADAGPDAATLRRLRRRVTGTAGDVGVGAAFPAGAAERAVPRGRPAPGGRAFRWLAAAAAAAAVVATVSGVAAVTSGGGAAPAASPVPAAPPAPPVDGVPVPAAELGRHASDLDVAPGQYLYRRTEYAAGPFLQEWIPHDRSGTWLLRGSPDSEVGELRSASGEYFGPRGDSWQQPSQEFLAGLPRDPDALAALLQSDVVRRAAPYPDAPDHAALVAVASLLRRTAVPADLRAALYAALDRVPGIRAHLEDGGRRGVLGVEWDADGARQRYELLVDPASGRMSGERTGAPGSGSTVSWGVADALGVPPAG</sequence>
<keyword evidence="2" id="KW-0472">Membrane</keyword>
<reference evidence="3 4" key="1">
    <citation type="submission" date="2019-06" db="EMBL/GenBank/DDBJ databases">
        <title>Sequencing the genomes of 1000 actinobacteria strains.</title>
        <authorList>
            <person name="Klenk H.-P."/>
        </authorList>
    </citation>
    <scope>NUCLEOTIDE SEQUENCE [LARGE SCALE GENOMIC DNA]</scope>
    <source>
        <strain evidence="3 4">DSM 45301</strain>
    </source>
</reference>
<dbReference type="OrthoDB" id="3387554at2"/>
<dbReference type="Proteomes" id="UP000315677">
    <property type="component" value="Unassembled WGS sequence"/>
</dbReference>
<protein>
    <recommendedName>
        <fullName evidence="5">CU044_5270 family protein</fullName>
    </recommendedName>
</protein>
<evidence type="ECO:0000313" key="4">
    <source>
        <dbReference type="Proteomes" id="UP000315677"/>
    </source>
</evidence>
<gene>
    <name evidence="3" type="ORF">FB558_4637</name>
</gene>